<keyword evidence="1" id="KW-1133">Transmembrane helix</keyword>
<evidence type="ECO:0000256" key="1">
    <source>
        <dbReference type="SAM" id="Phobius"/>
    </source>
</evidence>
<evidence type="ECO:0000313" key="3">
    <source>
        <dbReference type="EMBL" id="CEO98715.1"/>
    </source>
</evidence>
<evidence type="ECO:0000256" key="2">
    <source>
        <dbReference type="SAM" id="SignalP"/>
    </source>
</evidence>
<dbReference type="AlphaFoldDB" id="A0A0G4ITY2"/>
<feature type="chain" id="PRO_5005193596" evidence="2">
    <location>
        <begin position="22"/>
        <end position="182"/>
    </location>
</feature>
<keyword evidence="2" id="KW-0732">Signal</keyword>
<keyword evidence="1" id="KW-0812">Transmembrane</keyword>
<keyword evidence="4" id="KW-1185">Reference proteome</keyword>
<keyword evidence="1" id="KW-0472">Membrane</keyword>
<accession>A0A0G4ITY2</accession>
<organism evidence="3 4">
    <name type="scientific">Plasmodiophora brassicae</name>
    <name type="common">Clubroot disease agent</name>
    <dbReference type="NCBI Taxonomy" id="37360"/>
    <lineage>
        <taxon>Eukaryota</taxon>
        <taxon>Sar</taxon>
        <taxon>Rhizaria</taxon>
        <taxon>Endomyxa</taxon>
        <taxon>Phytomyxea</taxon>
        <taxon>Plasmodiophorida</taxon>
        <taxon>Plasmodiophoridae</taxon>
        <taxon>Plasmodiophora</taxon>
    </lineage>
</organism>
<feature type="signal peptide" evidence="2">
    <location>
        <begin position="1"/>
        <end position="21"/>
    </location>
</feature>
<feature type="transmembrane region" description="Helical" evidence="1">
    <location>
        <begin position="62"/>
        <end position="83"/>
    </location>
</feature>
<gene>
    <name evidence="3" type="ORF">PBRA_006829</name>
</gene>
<feature type="transmembrane region" description="Helical" evidence="1">
    <location>
        <begin position="95"/>
        <end position="117"/>
    </location>
</feature>
<name>A0A0G4ITY2_PLABS</name>
<sequence>MVAAFAPTVCIVIAMLAVVHAVNNTGALPPAPVSNATPRRHTRVAFSVDQYWESPEALMRRMYRRAVAVSLFMVAAMVGLDASSWATCPIYFRRPAFVSVLSIVYVALFAPVLHLIALGSVDEPAGWFAQLTRVARRIENRARPHDQAIIQRDVLRFQELRTTTTTTPARSAPSNQWRRPEP</sequence>
<protein>
    <submittedName>
        <fullName evidence="3">Uncharacterized protein</fullName>
    </submittedName>
</protein>
<dbReference type="Proteomes" id="UP000039324">
    <property type="component" value="Unassembled WGS sequence"/>
</dbReference>
<reference evidence="3 4" key="1">
    <citation type="submission" date="2015-02" db="EMBL/GenBank/DDBJ databases">
        <authorList>
            <person name="Chooi Y.-H."/>
        </authorList>
    </citation>
    <scope>NUCLEOTIDE SEQUENCE [LARGE SCALE GENOMIC DNA]</scope>
    <source>
        <strain evidence="3">E3</strain>
    </source>
</reference>
<dbReference type="EMBL" id="CDSF01000086">
    <property type="protein sequence ID" value="CEO98715.1"/>
    <property type="molecule type" value="Genomic_DNA"/>
</dbReference>
<evidence type="ECO:0000313" key="4">
    <source>
        <dbReference type="Proteomes" id="UP000039324"/>
    </source>
</evidence>
<proteinExistence type="predicted"/>